<dbReference type="RefSeq" id="WP_080319662.1">
    <property type="nucleotide sequence ID" value="NZ_MTBC01000010.1"/>
</dbReference>
<reference evidence="1 2" key="1">
    <citation type="submission" date="2016-12" db="EMBL/GenBank/DDBJ databases">
        <authorList>
            <person name="Song W.-J."/>
            <person name="Kurnit D.M."/>
        </authorList>
    </citation>
    <scope>NUCLEOTIDE SEQUENCE [LARGE SCALE GENOMIC DNA]</scope>
    <source>
        <strain evidence="1 2">HSG9</strain>
    </source>
</reference>
<sequence>MNNHVAILTGDIINSRSIATQDWLTQLKAILNLYGDTPKQWEIYRGDSFQLEVTPVKALETAILIKAALKQHKNLDVRISIGIGPKEYNAEKITESNGVAFIRSGEAFHEMKKQTLVINTAQPKLNETLNLMLKLGLLTMDNWQPATAQTVMVALTNPLAQQKDLAKQLGKSQSTISEALLRAGFDEISQLLAYYAKNITNNDTFTT</sequence>
<comment type="caution">
    <text evidence="1">The sequence shown here is derived from an EMBL/GenBank/DDBJ whole genome shotgun (WGS) entry which is preliminary data.</text>
</comment>
<dbReference type="EMBL" id="MTBC01000010">
    <property type="protein sequence ID" value="OQD41847.1"/>
    <property type="molecule type" value="Genomic_DNA"/>
</dbReference>
<protein>
    <submittedName>
        <fullName evidence="1">Transcriptional regulator</fullName>
    </submittedName>
</protein>
<name>A0A1V6LPA2_9FLAO</name>
<evidence type="ECO:0000313" key="1">
    <source>
        <dbReference type="EMBL" id="OQD41847.1"/>
    </source>
</evidence>
<dbReference type="OrthoDB" id="7064118at2"/>
<organism evidence="1 2">
    <name type="scientific">Croceivirga radicis</name>
    <dbReference type="NCBI Taxonomy" id="1929488"/>
    <lineage>
        <taxon>Bacteria</taxon>
        <taxon>Pseudomonadati</taxon>
        <taxon>Bacteroidota</taxon>
        <taxon>Flavobacteriia</taxon>
        <taxon>Flavobacteriales</taxon>
        <taxon>Flavobacteriaceae</taxon>
        <taxon>Croceivirga</taxon>
    </lineage>
</organism>
<keyword evidence="2" id="KW-1185">Reference proteome</keyword>
<gene>
    <name evidence="1" type="ORF">BUL40_13400</name>
</gene>
<dbReference type="AlphaFoldDB" id="A0A1V6LPA2"/>
<accession>A0A1V6LPA2</accession>
<proteinExistence type="predicted"/>
<dbReference type="Proteomes" id="UP000191680">
    <property type="component" value="Unassembled WGS sequence"/>
</dbReference>
<evidence type="ECO:0000313" key="2">
    <source>
        <dbReference type="Proteomes" id="UP000191680"/>
    </source>
</evidence>